<reference evidence="11 12" key="1">
    <citation type="submission" date="2023-07" db="EMBL/GenBank/DDBJ databases">
        <title>Sequencing the genomes of 1000 actinobacteria strains.</title>
        <authorList>
            <person name="Klenk H.-P."/>
        </authorList>
    </citation>
    <scope>NUCLEOTIDE SEQUENCE [LARGE SCALE GENOMIC DNA]</scope>
    <source>
        <strain evidence="11 12">DSM 44388</strain>
    </source>
</reference>
<dbReference type="PROSITE" id="PS51198">
    <property type="entry name" value="UVRD_HELICASE_ATP_BIND"/>
    <property type="match status" value="1"/>
</dbReference>
<evidence type="ECO:0000256" key="3">
    <source>
        <dbReference type="ARBA" id="ARBA00022806"/>
    </source>
</evidence>
<evidence type="ECO:0000256" key="5">
    <source>
        <dbReference type="ARBA" id="ARBA00023235"/>
    </source>
</evidence>
<evidence type="ECO:0000259" key="10">
    <source>
        <dbReference type="PROSITE" id="PS51198"/>
    </source>
</evidence>
<accession>A0ABT9PCQ0</accession>
<feature type="binding site" evidence="9">
    <location>
        <begin position="279"/>
        <end position="286"/>
    </location>
    <ligand>
        <name>ATP</name>
        <dbReference type="ChEBI" id="CHEBI:30616"/>
    </ligand>
</feature>
<dbReference type="Pfam" id="PF13361">
    <property type="entry name" value="UvrD_C"/>
    <property type="match status" value="1"/>
</dbReference>
<evidence type="ECO:0000256" key="4">
    <source>
        <dbReference type="ARBA" id="ARBA00022840"/>
    </source>
</evidence>
<dbReference type="RefSeq" id="WP_307249098.1">
    <property type="nucleotide sequence ID" value="NZ_JAUSQZ010000001.1"/>
</dbReference>
<dbReference type="InterPro" id="IPR014017">
    <property type="entry name" value="DNA_helicase_UvrD-like_C"/>
</dbReference>
<keyword evidence="12" id="KW-1185">Reference proteome</keyword>
<keyword evidence="3 9" id="KW-0347">Helicase</keyword>
<comment type="caution">
    <text evidence="11">The sequence shown here is derived from an EMBL/GenBank/DDBJ whole genome shotgun (WGS) entry which is preliminary data.</text>
</comment>
<evidence type="ECO:0000256" key="8">
    <source>
        <dbReference type="ARBA" id="ARBA00048988"/>
    </source>
</evidence>
<keyword evidence="5" id="KW-0413">Isomerase</keyword>
<gene>
    <name evidence="11" type="ORF">J2S57_005923</name>
</gene>
<dbReference type="Proteomes" id="UP001235712">
    <property type="component" value="Unassembled WGS sequence"/>
</dbReference>
<dbReference type="Gene3D" id="3.40.50.300">
    <property type="entry name" value="P-loop containing nucleotide triphosphate hydrolases"/>
    <property type="match status" value="2"/>
</dbReference>
<name>A0ABT9PCQ0_9ACTN</name>
<comment type="catalytic activity">
    <reaction evidence="6">
        <text>Couples ATP hydrolysis with the unwinding of duplex DNA by translocating in the 3'-5' direction.</text>
        <dbReference type="EC" id="5.6.2.4"/>
    </reaction>
</comment>
<comment type="catalytic activity">
    <reaction evidence="8">
        <text>ATP + H2O = ADP + phosphate + H(+)</text>
        <dbReference type="Rhea" id="RHEA:13065"/>
        <dbReference type="ChEBI" id="CHEBI:15377"/>
        <dbReference type="ChEBI" id="CHEBI:15378"/>
        <dbReference type="ChEBI" id="CHEBI:30616"/>
        <dbReference type="ChEBI" id="CHEBI:43474"/>
        <dbReference type="ChEBI" id="CHEBI:456216"/>
        <dbReference type="EC" id="5.6.2.4"/>
    </reaction>
</comment>
<dbReference type="InterPro" id="IPR027417">
    <property type="entry name" value="P-loop_NTPase"/>
</dbReference>
<dbReference type="InterPro" id="IPR000212">
    <property type="entry name" value="DNA_helicase_UvrD/REP"/>
</dbReference>
<dbReference type="InterPro" id="IPR014016">
    <property type="entry name" value="UvrD-like_ATP-bd"/>
</dbReference>
<dbReference type="PANTHER" id="PTHR11070:SF45">
    <property type="entry name" value="DNA 3'-5' HELICASE"/>
    <property type="match status" value="1"/>
</dbReference>
<dbReference type="EC" id="5.6.2.4" evidence="7"/>
<protein>
    <recommendedName>
        <fullName evidence="7">DNA 3'-5' helicase</fullName>
        <ecNumber evidence="7">5.6.2.4</ecNumber>
    </recommendedName>
</protein>
<proteinExistence type="predicted"/>
<evidence type="ECO:0000256" key="1">
    <source>
        <dbReference type="ARBA" id="ARBA00022741"/>
    </source>
</evidence>
<dbReference type="PANTHER" id="PTHR11070">
    <property type="entry name" value="UVRD / RECB / PCRA DNA HELICASE FAMILY MEMBER"/>
    <property type="match status" value="1"/>
</dbReference>
<dbReference type="Pfam" id="PF00580">
    <property type="entry name" value="UvrD-helicase"/>
    <property type="match status" value="1"/>
</dbReference>
<dbReference type="SUPFAM" id="SSF52540">
    <property type="entry name" value="P-loop containing nucleoside triphosphate hydrolases"/>
    <property type="match status" value="1"/>
</dbReference>
<feature type="domain" description="UvrD-like helicase ATP-binding" evidence="10">
    <location>
        <begin position="258"/>
        <end position="594"/>
    </location>
</feature>
<keyword evidence="1 9" id="KW-0547">Nucleotide-binding</keyword>
<evidence type="ECO:0000256" key="6">
    <source>
        <dbReference type="ARBA" id="ARBA00034617"/>
    </source>
</evidence>
<evidence type="ECO:0000256" key="9">
    <source>
        <dbReference type="PROSITE-ProRule" id="PRU00560"/>
    </source>
</evidence>
<evidence type="ECO:0000256" key="2">
    <source>
        <dbReference type="ARBA" id="ARBA00022801"/>
    </source>
</evidence>
<evidence type="ECO:0000313" key="12">
    <source>
        <dbReference type="Proteomes" id="UP001235712"/>
    </source>
</evidence>
<keyword evidence="2 9" id="KW-0378">Hydrolase</keyword>
<organism evidence="11 12">
    <name type="scientific">Kineosporia succinea</name>
    <dbReference type="NCBI Taxonomy" id="84632"/>
    <lineage>
        <taxon>Bacteria</taxon>
        <taxon>Bacillati</taxon>
        <taxon>Actinomycetota</taxon>
        <taxon>Actinomycetes</taxon>
        <taxon>Kineosporiales</taxon>
        <taxon>Kineosporiaceae</taxon>
        <taxon>Kineosporia</taxon>
    </lineage>
</organism>
<dbReference type="GO" id="GO:0004386">
    <property type="term" value="F:helicase activity"/>
    <property type="evidence" value="ECO:0007669"/>
    <property type="project" value="UniProtKB-KW"/>
</dbReference>
<keyword evidence="4 9" id="KW-0067">ATP-binding</keyword>
<sequence>MPIIVMTKQGSKLDASIKKKAYSFLEKLAEDDTTLGLHIEPIQNSADPKVRTGRVDQAYRAVLFRLPGEQETTYVFYGIWMHDDAIAIAKKVVLELNPVNGITEIRTVEPAEISKVTPVVTARVPDQRTITQQPALLAAHGVTLPDLLDLGIDQNLAENALQVTDEDGLEALLSDAVEWQGMALIELGAGTSVTDVRDHFSLTKHAVPATSTSPVSASAAIVAGMSHPAAQMTFAYAANNDELRRIIEGGDFGAWRVWLHPEQRRYVDKTWNGPFRLSGGAGTGKTVVVLHRAAELARRHPHARIILTTFTTNLATALSTQLNHLDPTLPRTQNLAEPGIHITGIDALASAVLRNAARAGQDLSEDIIAVLGSEAAGSAVTGSNAPTRIGGVSWRDALDVAGSALPPELQSESFMAAEYGSVILPNLITTREQYYRARRPGRGVALDRGRRKAVWEVVQARRAQARIDGVHDFAETSAIAAAHLRRTADTGLPADHVLVDEGQDLSATHWQLLRALVAEHPDDLFIAEDSHQRIYGRRIVLSQFGIRIVGRSQRLTLNYRTTAENLAFALRVLSGGSYTDLEETAEDSTAYRSARRGKSPAIGGRDSLRSELDHTATLLQTWSDATDAPETLAVLVRDRFQRDRVVNGLAERGLAVRAVDREEIKPGQPVVMTMHRAKGTEFSKVLLFGINEGSIPAGLKDEKYSDDAWNDALLRERSLLYVAATRARDELAVTWSGDASSLLSAATE</sequence>
<evidence type="ECO:0000256" key="7">
    <source>
        <dbReference type="ARBA" id="ARBA00034808"/>
    </source>
</evidence>
<dbReference type="EMBL" id="JAUSQZ010000001">
    <property type="protein sequence ID" value="MDP9830174.1"/>
    <property type="molecule type" value="Genomic_DNA"/>
</dbReference>
<evidence type="ECO:0000313" key="11">
    <source>
        <dbReference type="EMBL" id="MDP9830174.1"/>
    </source>
</evidence>